<sequence length="407" mass="47231">MSTREAIDTITGYFYQFDKTILELLQQEESNTLVCIEGIEDIDVVTADETSAIQCKYYAKTEYNHSVIKKPITLMLRHFAENRNSDVKYHLYGHYESGHEKLQSLSCASLKSNFLTYSKTEKDDGGKKQKVTYCIYEELNLTDNDLGEFLDILTIDIHAPSIENQYKLIIDKIAKTLNVSESEAEFYHYNSALKVIQKLSMEQNRDKRYLSKREFLKLIAVKDEVFDAWFIKRKGRSTYIKSVKKEYLSSGLNMEAFSRFFLIDCSSHENLADLKEAILLLANKWAKISKRQKPCFCPSIYLNGLEPEKQIELKNQIYSSGIVFKDAYPFKGSKLSSKHFNSDPSLENKVKFKFVDSIEDLEALIKESDSTVEIYQFYKDGVYFSNDQNKHIKIKVEDISYVKDLTK</sequence>
<accession>A0ABR9E9U6</accession>
<dbReference type="NCBIfam" id="NF042945">
    <property type="entry name" value="DUF4297_antiphage"/>
    <property type="match status" value="1"/>
</dbReference>
<name>A0ABR9E9U6_9GAMM</name>
<organism evidence="1 2">
    <name type="scientific">Pseudoalteromonas aurantia 208</name>
    <dbReference type="NCBI Taxonomy" id="1314867"/>
    <lineage>
        <taxon>Bacteria</taxon>
        <taxon>Pseudomonadati</taxon>
        <taxon>Pseudomonadota</taxon>
        <taxon>Gammaproteobacteria</taxon>
        <taxon>Alteromonadales</taxon>
        <taxon>Pseudoalteromonadaceae</taxon>
        <taxon>Pseudoalteromonas</taxon>
    </lineage>
</organism>
<evidence type="ECO:0000313" key="1">
    <source>
        <dbReference type="EMBL" id="MBE0367750.1"/>
    </source>
</evidence>
<proteinExistence type="predicted"/>
<evidence type="ECO:0008006" key="3">
    <source>
        <dbReference type="Google" id="ProtNLM"/>
    </source>
</evidence>
<comment type="caution">
    <text evidence="1">The sequence shown here is derived from an EMBL/GenBank/DDBJ whole genome shotgun (WGS) entry which is preliminary data.</text>
</comment>
<dbReference type="Proteomes" id="UP000615755">
    <property type="component" value="Unassembled WGS sequence"/>
</dbReference>
<reference evidence="1 2" key="1">
    <citation type="submission" date="2015-03" db="EMBL/GenBank/DDBJ databases">
        <title>Genome sequence of Pseudoalteromonas aurantia.</title>
        <authorList>
            <person name="Xie B.-B."/>
            <person name="Rong J.-C."/>
            <person name="Qin Q.-L."/>
            <person name="Zhang Y.-Z."/>
        </authorList>
    </citation>
    <scope>NUCLEOTIDE SEQUENCE [LARGE SCALE GENOMIC DNA]</scope>
    <source>
        <strain evidence="1 2">208</strain>
    </source>
</reference>
<dbReference type="EMBL" id="AQGV01000012">
    <property type="protein sequence ID" value="MBE0367750.1"/>
    <property type="molecule type" value="Genomic_DNA"/>
</dbReference>
<dbReference type="RefSeq" id="WP_192507134.1">
    <property type="nucleotide sequence ID" value="NZ_AQGV01000012.1"/>
</dbReference>
<evidence type="ECO:0000313" key="2">
    <source>
        <dbReference type="Proteomes" id="UP000615755"/>
    </source>
</evidence>
<keyword evidence="2" id="KW-1185">Reference proteome</keyword>
<protein>
    <recommendedName>
        <fullName evidence="3">CD-NTase associated protein 4-like DNA endonuclease domain-containing protein</fullName>
    </recommendedName>
</protein>
<gene>
    <name evidence="1" type="ORF">PAUR_a1180</name>
</gene>